<evidence type="ECO:0000256" key="1">
    <source>
        <dbReference type="ARBA" id="ARBA00022801"/>
    </source>
</evidence>
<keyword evidence="4" id="KW-1185">Reference proteome</keyword>
<gene>
    <name evidence="3" type="ORF">P343_16890</name>
</gene>
<dbReference type="InterPro" id="IPR050535">
    <property type="entry name" value="DNA_Repair-Maintenance_Comp"/>
</dbReference>
<dbReference type="OrthoDB" id="9773856at2"/>
<evidence type="ECO:0000313" key="3">
    <source>
        <dbReference type="EMBL" id="EST10512.1"/>
    </source>
</evidence>
<dbReference type="Gene3D" id="3.60.21.10">
    <property type="match status" value="1"/>
</dbReference>
<sequence length="411" mass="46775">MIRFVHTADLHLDRPFEGLTKLPNALYQRTAASTFTAFSTLIDTTIHEGADFLIIAGDVFDNSHRSIKAQRYFISEMKRLQVASIPVFLTYGNHDFINKSWNHLKLPDNVHVFPVSPAMIPLHTASGQCVHLYGFSYKQRWISADMSAQYTRTGHADFHIAILHGEQSSGETEGSYAPFTIQGLSEKRFDYWALGHIHKRQQLAFPLPIWYPGDIQGLSFKESELGQKGASIVELDENGAHVRFFSTADVGWNCASLAFSGPITAEALEESMNQLKEEQRERHHGAFIRLSFTFTASGLERYEAEEMVREMIEAINEEEMDQPDFIWFIPGNCSFRTVWDKKQIIDSPHFVGDLFRLIERTENVSLATDLLYQHHSGRRYLAALTQSDLEEIKVESEQLLAEALLSPETDI</sequence>
<dbReference type="GO" id="GO:0016787">
    <property type="term" value="F:hydrolase activity"/>
    <property type="evidence" value="ECO:0007669"/>
    <property type="project" value="UniProtKB-KW"/>
</dbReference>
<proteinExistence type="predicted"/>
<keyword evidence="1" id="KW-0378">Hydrolase</keyword>
<dbReference type="EMBL" id="AWTC01000022">
    <property type="protein sequence ID" value="EST10512.1"/>
    <property type="molecule type" value="Genomic_DNA"/>
</dbReference>
<dbReference type="SUPFAM" id="SSF56300">
    <property type="entry name" value="Metallo-dependent phosphatases"/>
    <property type="match status" value="1"/>
</dbReference>
<dbReference type="CDD" id="cd00840">
    <property type="entry name" value="MPP_Mre11_N"/>
    <property type="match status" value="1"/>
</dbReference>
<dbReference type="PIRSF" id="PIRSF033091">
    <property type="entry name" value="Pesterase_YhaO"/>
    <property type="match status" value="1"/>
</dbReference>
<dbReference type="InterPro" id="IPR004843">
    <property type="entry name" value="Calcineurin-like_PHP"/>
</dbReference>
<dbReference type="AlphaFoldDB" id="V6IU98"/>
<protein>
    <recommendedName>
        <fullName evidence="2">Calcineurin-like phosphoesterase domain-containing protein</fullName>
    </recommendedName>
</protein>
<dbReference type="RefSeq" id="WP_023511577.1">
    <property type="nucleotide sequence ID" value="NZ_AWTC01000022.1"/>
</dbReference>
<evidence type="ECO:0000259" key="2">
    <source>
        <dbReference type="Pfam" id="PF00149"/>
    </source>
</evidence>
<dbReference type="PANTHER" id="PTHR30337:SF7">
    <property type="entry name" value="PHOSPHOESTERASE"/>
    <property type="match status" value="1"/>
</dbReference>
<dbReference type="InterPro" id="IPR014576">
    <property type="entry name" value="Pesterase_YhaO"/>
</dbReference>
<dbReference type="STRING" id="1395513.P343_16890"/>
<organism evidence="3 4">
    <name type="scientific">Sporolactobacillus laevolacticus DSM 442</name>
    <dbReference type="NCBI Taxonomy" id="1395513"/>
    <lineage>
        <taxon>Bacteria</taxon>
        <taxon>Bacillati</taxon>
        <taxon>Bacillota</taxon>
        <taxon>Bacilli</taxon>
        <taxon>Bacillales</taxon>
        <taxon>Sporolactobacillaceae</taxon>
        <taxon>Sporolactobacillus</taxon>
    </lineage>
</organism>
<dbReference type="PANTHER" id="PTHR30337">
    <property type="entry name" value="COMPONENT OF ATP-DEPENDENT DSDNA EXONUCLEASE"/>
    <property type="match status" value="1"/>
</dbReference>
<reference evidence="3 4" key="1">
    <citation type="journal article" date="2013" name="Genome Announc.">
        <title>Genome Sequence of Sporolactobacillus laevolacticus DSM442, an Efficient Polymer-Grade D-Lactate Producer from Agricultural Waste Cottonseed as a Nitrogen Source.</title>
        <authorList>
            <person name="Wang H."/>
            <person name="Wang L."/>
            <person name="Ju J."/>
            <person name="Yu B."/>
            <person name="Ma Y."/>
        </authorList>
    </citation>
    <scope>NUCLEOTIDE SEQUENCE [LARGE SCALE GENOMIC DNA]</scope>
    <source>
        <strain evidence="3 4">DSM 442</strain>
    </source>
</reference>
<comment type="caution">
    <text evidence="3">The sequence shown here is derived from an EMBL/GenBank/DDBJ whole genome shotgun (WGS) entry which is preliminary data.</text>
</comment>
<feature type="domain" description="Calcineurin-like phosphoesterase" evidence="2">
    <location>
        <begin position="2"/>
        <end position="199"/>
    </location>
</feature>
<dbReference type="InterPro" id="IPR041796">
    <property type="entry name" value="Mre11_N"/>
</dbReference>
<name>V6IU98_9BACL</name>
<dbReference type="InterPro" id="IPR029052">
    <property type="entry name" value="Metallo-depent_PP-like"/>
</dbReference>
<dbReference type="eggNOG" id="COG0420">
    <property type="taxonomic scope" value="Bacteria"/>
</dbReference>
<dbReference type="Proteomes" id="UP000018296">
    <property type="component" value="Unassembled WGS sequence"/>
</dbReference>
<dbReference type="Pfam" id="PF00149">
    <property type="entry name" value="Metallophos"/>
    <property type="match status" value="1"/>
</dbReference>
<dbReference type="PATRIC" id="fig|1395513.3.peg.3427"/>
<accession>V6IU98</accession>
<evidence type="ECO:0000313" key="4">
    <source>
        <dbReference type="Proteomes" id="UP000018296"/>
    </source>
</evidence>